<organism evidence="3 4">
    <name type="scientific">Kitasatospora paracochleata</name>
    <dbReference type="NCBI Taxonomy" id="58354"/>
    <lineage>
        <taxon>Bacteria</taxon>
        <taxon>Bacillati</taxon>
        <taxon>Actinomycetota</taxon>
        <taxon>Actinomycetes</taxon>
        <taxon>Kitasatosporales</taxon>
        <taxon>Streptomycetaceae</taxon>
        <taxon>Kitasatospora</taxon>
    </lineage>
</organism>
<comment type="caution">
    <text evidence="3">The sequence shown here is derived from an EMBL/GenBank/DDBJ whole genome shotgun (WGS) entry which is preliminary data.</text>
</comment>
<dbReference type="Proteomes" id="UP001206483">
    <property type="component" value="Unassembled WGS sequence"/>
</dbReference>
<feature type="signal peptide" evidence="2">
    <location>
        <begin position="1"/>
        <end position="22"/>
    </location>
</feature>
<proteinExistence type="predicted"/>
<feature type="region of interest" description="Disordered" evidence="1">
    <location>
        <begin position="30"/>
        <end position="49"/>
    </location>
</feature>
<dbReference type="RefSeq" id="WP_253803579.1">
    <property type="nucleotide sequence ID" value="NZ_BAAAUB010000017.1"/>
</dbReference>
<evidence type="ECO:0000256" key="1">
    <source>
        <dbReference type="SAM" id="MobiDB-lite"/>
    </source>
</evidence>
<gene>
    <name evidence="3" type="ORF">FHR36_006770</name>
</gene>
<feature type="chain" id="PRO_5047018304" description="Lipoprotein" evidence="2">
    <location>
        <begin position="23"/>
        <end position="269"/>
    </location>
</feature>
<evidence type="ECO:0000313" key="3">
    <source>
        <dbReference type="EMBL" id="MCP2313571.1"/>
    </source>
</evidence>
<dbReference type="EMBL" id="JAMZDX010000007">
    <property type="protein sequence ID" value="MCP2313571.1"/>
    <property type="molecule type" value="Genomic_DNA"/>
</dbReference>
<protein>
    <recommendedName>
        <fullName evidence="5">Lipoprotein</fullName>
    </recommendedName>
</protein>
<keyword evidence="4" id="KW-1185">Reference proteome</keyword>
<accession>A0ABT1JA70</accession>
<dbReference type="PROSITE" id="PS51257">
    <property type="entry name" value="PROKAR_LIPOPROTEIN"/>
    <property type="match status" value="1"/>
</dbReference>
<evidence type="ECO:0000256" key="2">
    <source>
        <dbReference type="SAM" id="SignalP"/>
    </source>
</evidence>
<reference evidence="3 4" key="1">
    <citation type="submission" date="2022-06" db="EMBL/GenBank/DDBJ databases">
        <title>Sequencing the genomes of 1000 actinobacteria strains.</title>
        <authorList>
            <person name="Klenk H.-P."/>
        </authorList>
    </citation>
    <scope>NUCLEOTIDE SEQUENCE [LARGE SCALE GENOMIC DNA]</scope>
    <source>
        <strain evidence="3 4">DSM 41656</strain>
    </source>
</reference>
<evidence type="ECO:0000313" key="4">
    <source>
        <dbReference type="Proteomes" id="UP001206483"/>
    </source>
</evidence>
<keyword evidence="2" id="KW-0732">Signal</keyword>
<evidence type="ECO:0008006" key="5">
    <source>
        <dbReference type="Google" id="ProtNLM"/>
    </source>
</evidence>
<name>A0ABT1JA70_9ACTN</name>
<sequence length="269" mass="26202">MLRLRTLAAAAAALCCAAALTACDPDGSGSDGATATAASSTSPSAASAPASAPASAAASASASAGKPGGAPSTLPAGIWIATTDVPLDSVYHWQTPSAVAKAAKAPAFQFETLCHSKRSADLDTTAKGAQNGAVAQLGKGGAAEWQAQETILSWGPAKSSGPAQTAYAFTGSLAAEVKACASTAPGATVKVDTEDGGNLFVATLTVPQSGGGSVTLHEYLTTSGATVAELSVWASVPAGGKPRTAWSAPSEIEVGKALGVPICTALKDC</sequence>